<evidence type="ECO:0000256" key="2">
    <source>
        <dbReference type="ARBA" id="ARBA00012908"/>
    </source>
</evidence>
<dbReference type="InterPro" id="IPR036393">
    <property type="entry name" value="AceGlu_kinase-like_sf"/>
</dbReference>
<dbReference type="GO" id="GO:0102043">
    <property type="term" value="F:isopentenyl phosphate kinase activity"/>
    <property type="evidence" value="ECO:0007669"/>
    <property type="project" value="UniProtKB-EC"/>
</dbReference>
<comment type="function">
    <text evidence="10">Catalyzes the formation of isopentenyl diphosphate (IPP), the building block of all isoprenoids.</text>
</comment>
<comment type="catalytic activity">
    <reaction evidence="9 10">
        <text>isopentenyl phosphate + ATP = isopentenyl diphosphate + ADP</text>
        <dbReference type="Rhea" id="RHEA:33963"/>
        <dbReference type="ChEBI" id="CHEBI:30616"/>
        <dbReference type="ChEBI" id="CHEBI:65078"/>
        <dbReference type="ChEBI" id="CHEBI:128769"/>
        <dbReference type="ChEBI" id="CHEBI:456216"/>
        <dbReference type="EC" id="2.7.4.26"/>
    </reaction>
</comment>
<reference evidence="14 15" key="1">
    <citation type="submission" date="2018-05" db="EMBL/GenBank/DDBJ databases">
        <title>Draft genome of Methanospirillum stamsii Pt1.</title>
        <authorList>
            <person name="Dueholm M.S."/>
            <person name="Nielsen P.H."/>
            <person name="Bakmann L.F."/>
            <person name="Otzen D.E."/>
        </authorList>
    </citation>
    <scope>NUCLEOTIDE SEQUENCE [LARGE SCALE GENOMIC DNA]</scope>
    <source>
        <strain evidence="14 15">Pt1</strain>
    </source>
</reference>
<sequence>MPDRTILKLGGSVITHKAGGDTGTVREDVLREVAKALREYSDIPLILIHGAGSCGHPQAKRYRIQEGVSKNNRVGIYETHLAVSSLNELVVRTLRNEGLEAISVHPFQGMVASGGELSGYCLDHINLMLDLGMVPVLHGDVVMDTMKGACIVSGDQLVRVLAEKLSIDRIGLATDVAGVLDVDGTVVRELRRNMAHTIRIGGSGHVDVTGGMQGKITELLRLADRGIESEIFHISKLREFLSGTNHGGTRIKPEAE</sequence>
<comment type="caution">
    <text evidence="14">The sequence shown here is derived from an EMBL/GenBank/DDBJ whole genome shotgun (WGS) entry which is preliminary data.</text>
</comment>
<evidence type="ECO:0000313" key="14">
    <source>
        <dbReference type="EMBL" id="PWR75641.1"/>
    </source>
</evidence>
<evidence type="ECO:0000256" key="10">
    <source>
        <dbReference type="PIRNR" id="PIRNR016496"/>
    </source>
</evidence>
<evidence type="ECO:0000256" key="12">
    <source>
        <dbReference type="PIRSR" id="PIRSR016496-2"/>
    </source>
</evidence>
<evidence type="ECO:0000256" key="8">
    <source>
        <dbReference type="ARBA" id="ARBA00023229"/>
    </source>
</evidence>
<dbReference type="InterPro" id="IPR024192">
    <property type="entry name" value="Fosfomycin_R_FomA-type"/>
</dbReference>
<feature type="domain" description="Aspartate/glutamate/uridylate kinase" evidence="13">
    <location>
        <begin position="4"/>
        <end position="232"/>
    </location>
</feature>
<evidence type="ECO:0000256" key="7">
    <source>
        <dbReference type="ARBA" id="ARBA00022840"/>
    </source>
</evidence>
<evidence type="ECO:0000313" key="15">
    <source>
        <dbReference type="Proteomes" id="UP000245934"/>
    </source>
</evidence>
<dbReference type="InterPro" id="IPR001048">
    <property type="entry name" value="Asp/Glu/Uridylate_kinase"/>
</dbReference>
<feature type="binding site" evidence="11">
    <location>
        <position position="154"/>
    </location>
    <ligand>
        <name>substrate</name>
    </ligand>
</feature>
<dbReference type="EMBL" id="QGMZ01000008">
    <property type="protein sequence ID" value="PWR75641.1"/>
    <property type="molecule type" value="Genomic_DNA"/>
</dbReference>
<feature type="binding site" evidence="11">
    <location>
        <position position="52"/>
    </location>
    <ligand>
        <name>ATP</name>
        <dbReference type="ChEBI" id="CHEBI:30616"/>
    </ligand>
</feature>
<evidence type="ECO:0000256" key="11">
    <source>
        <dbReference type="PIRSR" id="PIRSR016496-1"/>
    </source>
</evidence>
<dbReference type="RefSeq" id="WP_109939706.1">
    <property type="nucleotide sequence ID" value="NZ_CP176366.1"/>
</dbReference>
<dbReference type="GO" id="GO:0005829">
    <property type="term" value="C:cytosol"/>
    <property type="evidence" value="ECO:0007669"/>
    <property type="project" value="TreeGrafter"/>
</dbReference>
<evidence type="ECO:0000256" key="6">
    <source>
        <dbReference type="ARBA" id="ARBA00022777"/>
    </source>
</evidence>
<dbReference type="Gene3D" id="3.40.1160.10">
    <property type="entry name" value="Acetylglutamate kinase-like"/>
    <property type="match status" value="1"/>
</dbReference>
<dbReference type="PANTHER" id="PTHR43654:SF1">
    <property type="entry name" value="ISOPENTENYL PHOSPHATE KINASE"/>
    <property type="match status" value="1"/>
</dbReference>
<dbReference type="PANTHER" id="PTHR43654">
    <property type="entry name" value="GLUTAMATE 5-KINASE"/>
    <property type="match status" value="1"/>
</dbReference>
<keyword evidence="4 10" id="KW-0808">Transferase</keyword>
<comment type="subunit">
    <text evidence="10">Homodimer.</text>
</comment>
<feature type="binding site" evidence="11">
    <location>
        <position position="51"/>
    </location>
    <ligand>
        <name>substrate</name>
    </ligand>
</feature>
<dbReference type="PRINTS" id="PR00474">
    <property type="entry name" value="GLU5KINASE"/>
</dbReference>
<proteinExistence type="inferred from homology"/>
<protein>
    <recommendedName>
        <fullName evidence="3 10">Isopentenyl phosphate kinase</fullName>
        <shortName evidence="10">IPK</shortName>
        <ecNumber evidence="2 10">2.7.4.26</ecNumber>
    </recommendedName>
</protein>
<dbReference type="Pfam" id="PF00696">
    <property type="entry name" value="AA_kinase"/>
    <property type="match status" value="1"/>
</dbReference>
<feature type="site" description="Transition state stabilizer" evidence="12">
    <location>
        <position position="17"/>
    </location>
</feature>
<keyword evidence="15" id="KW-1185">Reference proteome</keyword>
<keyword evidence="8" id="KW-0414">Isoprene biosynthesis</keyword>
<accession>A0A2V2NJ54</accession>
<organism evidence="14 15">
    <name type="scientific">Methanospirillum stamsii</name>
    <dbReference type="NCBI Taxonomy" id="1277351"/>
    <lineage>
        <taxon>Archaea</taxon>
        <taxon>Methanobacteriati</taxon>
        <taxon>Methanobacteriota</taxon>
        <taxon>Stenosarchaea group</taxon>
        <taxon>Methanomicrobia</taxon>
        <taxon>Methanomicrobiales</taxon>
        <taxon>Methanospirillaceae</taxon>
        <taxon>Methanospirillum</taxon>
    </lineage>
</organism>
<feature type="binding site" evidence="11">
    <location>
        <position position="56"/>
    </location>
    <ligand>
        <name>substrate</name>
    </ligand>
</feature>
<dbReference type="GeneID" id="97609405"/>
<evidence type="ECO:0000259" key="13">
    <source>
        <dbReference type="Pfam" id="PF00696"/>
    </source>
</evidence>
<gene>
    <name evidence="14" type="ORF">DLD82_03395</name>
</gene>
<dbReference type="PIRSF" id="PIRSF016496">
    <property type="entry name" value="Kin_FomA"/>
    <property type="match status" value="1"/>
</dbReference>
<dbReference type="GO" id="GO:0016114">
    <property type="term" value="P:terpenoid biosynthetic process"/>
    <property type="evidence" value="ECO:0007669"/>
    <property type="project" value="TreeGrafter"/>
</dbReference>
<evidence type="ECO:0000256" key="4">
    <source>
        <dbReference type="ARBA" id="ARBA00022679"/>
    </source>
</evidence>
<keyword evidence="7 10" id="KW-0067">ATP-binding</keyword>
<feature type="binding site" evidence="11">
    <location>
        <begin position="8"/>
        <end position="12"/>
    </location>
    <ligand>
        <name>ATP</name>
        <dbReference type="ChEBI" id="CHEBI:30616"/>
    </ligand>
</feature>
<feature type="binding site" evidence="11">
    <location>
        <position position="175"/>
    </location>
    <ligand>
        <name>ATP</name>
        <dbReference type="ChEBI" id="CHEBI:30616"/>
    </ligand>
</feature>
<dbReference type="EC" id="2.7.4.26" evidence="2 10"/>
<dbReference type="OrthoDB" id="15328at2157"/>
<keyword evidence="5 10" id="KW-0547">Nucleotide-binding</keyword>
<feature type="binding site" evidence="11">
    <location>
        <position position="211"/>
    </location>
    <ligand>
        <name>ATP</name>
        <dbReference type="ChEBI" id="CHEBI:30616"/>
    </ligand>
</feature>
<evidence type="ECO:0000256" key="5">
    <source>
        <dbReference type="ARBA" id="ARBA00022741"/>
    </source>
</evidence>
<feature type="binding site" evidence="11">
    <location>
        <position position="215"/>
    </location>
    <ligand>
        <name>ATP</name>
        <dbReference type="ChEBI" id="CHEBI:30616"/>
    </ligand>
</feature>
<dbReference type="Proteomes" id="UP000245934">
    <property type="component" value="Unassembled WGS sequence"/>
</dbReference>
<evidence type="ECO:0000256" key="1">
    <source>
        <dbReference type="ARBA" id="ARBA00010540"/>
    </source>
</evidence>
<comment type="similarity">
    <text evidence="1 10">Belongs to the isopentenyl phosphate kinase family.</text>
</comment>
<dbReference type="AlphaFoldDB" id="A0A2V2NJ54"/>
<name>A0A2V2NJ54_9EURY</name>
<dbReference type="GO" id="GO:0016301">
    <property type="term" value="F:kinase activity"/>
    <property type="evidence" value="ECO:0007669"/>
    <property type="project" value="UniProtKB-KW"/>
</dbReference>
<evidence type="ECO:0000256" key="9">
    <source>
        <dbReference type="ARBA" id="ARBA00049063"/>
    </source>
</evidence>
<keyword evidence="6 10" id="KW-0418">Kinase</keyword>
<evidence type="ECO:0000256" key="3">
    <source>
        <dbReference type="ARBA" id="ARBA00017267"/>
    </source>
</evidence>
<dbReference type="InterPro" id="IPR001057">
    <property type="entry name" value="Glu/AcGlu_kinase"/>
</dbReference>
<dbReference type="CDD" id="cd04241">
    <property type="entry name" value="AAK_FomA-like"/>
    <property type="match status" value="1"/>
</dbReference>
<dbReference type="GO" id="GO:0005524">
    <property type="term" value="F:ATP binding"/>
    <property type="evidence" value="ECO:0007669"/>
    <property type="project" value="UniProtKB-KW"/>
</dbReference>
<dbReference type="NCBIfam" id="NF040647">
    <property type="entry name" value="IPPK_Arch"/>
    <property type="match status" value="1"/>
</dbReference>
<dbReference type="SUPFAM" id="SSF53633">
    <property type="entry name" value="Carbamate kinase-like"/>
    <property type="match status" value="1"/>
</dbReference>